<keyword evidence="9" id="KW-0732">Signal</keyword>
<dbReference type="Pfam" id="PF03567">
    <property type="entry name" value="Sulfotransfer_2"/>
    <property type="match status" value="1"/>
</dbReference>
<evidence type="ECO:0000313" key="11">
    <source>
        <dbReference type="Proteomes" id="UP000664859"/>
    </source>
</evidence>
<evidence type="ECO:0000256" key="5">
    <source>
        <dbReference type="ARBA" id="ARBA00022989"/>
    </source>
</evidence>
<keyword evidence="4" id="KW-0812">Transmembrane</keyword>
<dbReference type="Proteomes" id="UP000664859">
    <property type="component" value="Unassembled WGS sequence"/>
</dbReference>
<comment type="subcellular location">
    <subcellularLocation>
        <location evidence="1">Golgi apparatus membrane</location>
        <topology evidence="1">Single-pass type II membrane protein</topology>
    </subcellularLocation>
</comment>
<feature type="signal peptide" evidence="9">
    <location>
        <begin position="1"/>
        <end position="18"/>
    </location>
</feature>
<evidence type="ECO:0000256" key="8">
    <source>
        <dbReference type="ARBA" id="ARBA00023180"/>
    </source>
</evidence>
<feature type="chain" id="PRO_5032845608" evidence="9">
    <location>
        <begin position="19"/>
        <end position="217"/>
    </location>
</feature>
<dbReference type="GO" id="GO:0016051">
    <property type="term" value="P:carbohydrate biosynthetic process"/>
    <property type="evidence" value="ECO:0007669"/>
    <property type="project" value="InterPro"/>
</dbReference>
<reference evidence="10" key="1">
    <citation type="submission" date="2021-02" db="EMBL/GenBank/DDBJ databases">
        <title>First Annotated Genome of the Yellow-green Alga Tribonema minus.</title>
        <authorList>
            <person name="Mahan K.M."/>
        </authorList>
    </citation>
    <scope>NUCLEOTIDE SEQUENCE</scope>
    <source>
        <strain evidence="10">UTEX B ZZ1240</strain>
    </source>
</reference>
<evidence type="ECO:0000256" key="6">
    <source>
        <dbReference type="ARBA" id="ARBA00023034"/>
    </source>
</evidence>
<sequence>MLLYWLRIGALLLCSASCGRGPSLGAAVQLDATSQSSSQPSLLDGKSNLYNKWIIVPEHKLLFCFIEKVGCKSFNQLFKSLRARYDPTQAAAGVWGSNNMTAHNLTEADIDAYVEDPLWHKAVFYREPLVRFLSAFRSKCEPHHDGDRQHCTATFGSEQPPFAAAVDRLSQQQPITDAHWRRQIHFCGGLQSKLVHFQTVEQLDAITSRQKCTRCLA</sequence>
<proteinExistence type="inferred from homology"/>
<name>A0A835YYQ7_9STRA</name>
<evidence type="ECO:0000313" key="10">
    <source>
        <dbReference type="EMBL" id="KAG5179599.1"/>
    </source>
</evidence>
<evidence type="ECO:0000256" key="3">
    <source>
        <dbReference type="ARBA" id="ARBA00022679"/>
    </source>
</evidence>
<dbReference type="PANTHER" id="PTHR12137:SF54">
    <property type="entry name" value="CARBOHYDRATE SULFOTRANSFERASE"/>
    <property type="match status" value="1"/>
</dbReference>
<evidence type="ECO:0000256" key="9">
    <source>
        <dbReference type="SAM" id="SignalP"/>
    </source>
</evidence>
<evidence type="ECO:0000256" key="7">
    <source>
        <dbReference type="ARBA" id="ARBA00023136"/>
    </source>
</evidence>
<dbReference type="InterPro" id="IPR018011">
    <property type="entry name" value="Carb_sulfotrans_8-10"/>
</dbReference>
<gene>
    <name evidence="10" type="ORF">JKP88DRAFT_326070</name>
</gene>
<accession>A0A835YYQ7</accession>
<keyword evidence="3" id="KW-0808">Transferase</keyword>
<keyword evidence="6" id="KW-0333">Golgi apparatus</keyword>
<organism evidence="10 11">
    <name type="scientific">Tribonema minus</name>
    <dbReference type="NCBI Taxonomy" id="303371"/>
    <lineage>
        <taxon>Eukaryota</taxon>
        <taxon>Sar</taxon>
        <taxon>Stramenopiles</taxon>
        <taxon>Ochrophyta</taxon>
        <taxon>PX clade</taxon>
        <taxon>Xanthophyceae</taxon>
        <taxon>Tribonematales</taxon>
        <taxon>Tribonemataceae</taxon>
        <taxon>Tribonema</taxon>
    </lineage>
</organism>
<evidence type="ECO:0000256" key="1">
    <source>
        <dbReference type="ARBA" id="ARBA00004323"/>
    </source>
</evidence>
<keyword evidence="5" id="KW-1133">Transmembrane helix</keyword>
<keyword evidence="7" id="KW-0472">Membrane</keyword>
<comment type="caution">
    <text evidence="10">The sequence shown here is derived from an EMBL/GenBank/DDBJ whole genome shotgun (WGS) entry which is preliminary data.</text>
</comment>
<dbReference type="OrthoDB" id="206904at2759"/>
<dbReference type="GO" id="GO:0008146">
    <property type="term" value="F:sulfotransferase activity"/>
    <property type="evidence" value="ECO:0007669"/>
    <property type="project" value="InterPro"/>
</dbReference>
<dbReference type="GO" id="GO:0000139">
    <property type="term" value="C:Golgi membrane"/>
    <property type="evidence" value="ECO:0007669"/>
    <property type="project" value="UniProtKB-SubCell"/>
</dbReference>
<dbReference type="AlphaFoldDB" id="A0A835YYQ7"/>
<protein>
    <submittedName>
        <fullName evidence="10">Uncharacterized protein</fullName>
    </submittedName>
</protein>
<keyword evidence="11" id="KW-1185">Reference proteome</keyword>
<keyword evidence="8" id="KW-0325">Glycoprotein</keyword>
<comment type="similarity">
    <text evidence="2">Belongs to the sulfotransferase 2 family.</text>
</comment>
<dbReference type="PANTHER" id="PTHR12137">
    <property type="entry name" value="CARBOHYDRATE SULFOTRANSFERASE"/>
    <property type="match status" value="1"/>
</dbReference>
<evidence type="ECO:0000256" key="4">
    <source>
        <dbReference type="ARBA" id="ARBA00022692"/>
    </source>
</evidence>
<dbReference type="EMBL" id="JAFCMP010000446">
    <property type="protein sequence ID" value="KAG5179599.1"/>
    <property type="molecule type" value="Genomic_DNA"/>
</dbReference>
<dbReference type="InterPro" id="IPR005331">
    <property type="entry name" value="Sulfotransferase"/>
</dbReference>
<evidence type="ECO:0000256" key="2">
    <source>
        <dbReference type="ARBA" id="ARBA00006339"/>
    </source>
</evidence>